<comment type="caution">
    <text evidence="2">The sequence shown here is derived from an EMBL/GenBank/DDBJ whole genome shotgun (WGS) entry which is preliminary data.</text>
</comment>
<dbReference type="OrthoDB" id="2688393at2759"/>
<sequence>MYRCPRCLKAFTTEGGVTYHWAQPRAACNADTWSTEVVIPDPADGELDEELDPPSPPHPSTDSDHANRAIEFADEDFLQQPQIDNVRSSVSPAPHDRKDSIGRIVV</sequence>
<dbReference type="EMBL" id="JAGFBS010000083">
    <property type="protein sequence ID" value="KAG6369416.1"/>
    <property type="molecule type" value="Genomic_DNA"/>
</dbReference>
<feature type="region of interest" description="Disordered" evidence="1">
    <location>
        <begin position="38"/>
        <end position="106"/>
    </location>
</feature>
<organism evidence="2 3">
    <name type="scientific">Boletus reticuloceps</name>
    <dbReference type="NCBI Taxonomy" id="495285"/>
    <lineage>
        <taxon>Eukaryota</taxon>
        <taxon>Fungi</taxon>
        <taxon>Dikarya</taxon>
        <taxon>Basidiomycota</taxon>
        <taxon>Agaricomycotina</taxon>
        <taxon>Agaricomycetes</taxon>
        <taxon>Agaricomycetidae</taxon>
        <taxon>Boletales</taxon>
        <taxon>Boletineae</taxon>
        <taxon>Boletaceae</taxon>
        <taxon>Boletoideae</taxon>
        <taxon>Boletus</taxon>
    </lineage>
</organism>
<evidence type="ECO:0000256" key="1">
    <source>
        <dbReference type="SAM" id="MobiDB-lite"/>
    </source>
</evidence>
<evidence type="ECO:0000313" key="2">
    <source>
        <dbReference type="EMBL" id="KAG6369416.1"/>
    </source>
</evidence>
<reference evidence="2" key="1">
    <citation type="submission" date="2021-03" db="EMBL/GenBank/DDBJ databases">
        <title>Evolutionary innovations through gain and loss of genes in the ectomycorrhizal Boletales.</title>
        <authorList>
            <person name="Wu G."/>
            <person name="Miyauchi S."/>
            <person name="Morin E."/>
            <person name="Yang Z.-L."/>
            <person name="Xu J."/>
            <person name="Martin F.M."/>
        </authorList>
    </citation>
    <scope>NUCLEOTIDE SEQUENCE</scope>
    <source>
        <strain evidence="2">BR01</strain>
    </source>
</reference>
<evidence type="ECO:0000313" key="3">
    <source>
        <dbReference type="Proteomes" id="UP000683000"/>
    </source>
</evidence>
<keyword evidence="3" id="KW-1185">Reference proteome</keyword>
<protein>
    <submittedName>
        <fullName evidence="2">Uncharacterized protein</fullName>
    </submittedName>
</protein>
<dbReference type="AlphaFoldDB" id="A0A8I2YCM6"/>
<feature type="compositionally biased region" description="Polar residues" evidence="1">
    <location>
        <begin position="79"/>
        <end position="91"/>
    </location>
</feature>
<name>A0A8I2YCM6_9AGAM</name>
<feature type="compositionally biased region" description="Acidic residues" evidence="1">
    <location>
        <begin position="43"/>
        <end position="52"/>
    </location>
</feature>
<accession>A0A8I2YCM6</accession>
<gene>
    <name evidence="2" type="ORF">JVT61DRAFT_14899</name>
</gene>
<dbReference type="Proteomes" id="UP000683000">
    <property type="component" value="Unassembled WGS sequence"/>
</dbReference>
<proteinExistence type="predicted"/>
<feature type="compositionally biased region" description="Basic and acidic residues" evidence="1">
    <location>
        <begin position="94"/>
        <end position="106"/>
    </location>
</feature>